<dbReference type="InterPro" id="IPR002347">
    <property type="entry name" value="SDR_fam"/>
</dbReference>
<dbReference type="InterPro" id="IPR050259">
    <property type="entry name" value="SDR"/>
</dbReference>
<dbReference type="PANTHER" id="PTHR42879:SF2">
    <property type="entry name" value="3-OXOACYL-[ACYL-CARRIER-PROTEIN] REDUCTASE FABG"/>
    <property type="match status" value="1"/>
</dbReference>
<dbReference type="PANTHER" id="PTHR42879">
    <property type="entry name" value="3-OXOACYL-(ACYL-CARRIER-PROTEIN) REDUCTASE"/>
    <property type="match status" value="1"/>
</dbReference>
<dbReference type="EMBL" id="MFKF01000271">
    <property type="protein sequence ID" value="OGG47151.1"/>
    <property type="molecule type" value="Genomic_DNA"/>
</dbReference>
<dbReference type="NCBIfam" id="NF009466">
    <property type="entry name" value="PRK12826.1-2"/>
    <property type="match status" value="1"/>
</dbReference>
<dbReference type="PRINTS" id="PR00080">
    <property type="entry name" value="SDRFAMILY"/>
</dbReference>
<evidence type="ECO:0000256" key="1">
    <source>
        <dbReference type="ARBA" id="ARBA00006484"/>
    </source>
</evidence>
<dbReference type="Gene3D" id="3.40.50.720">
    <property type="entry name" value="NAD(P)-binding Rossmann-like Domain"/>
    <property type="match status" value="1"/>
</dbReference>
<evidence type="ECO:0000313" key="3">
    <source>
        <dbReference type="Proteomes" id="UP000178606"/>
    </source>
</evidence>
<dbReference type="InterPro" id="IPR036291">
    <property type="entry name" value="NAD(P)-bd_dom_sf"/>
</dbReference>
<dbReference type="CDD" id="cd05233">
    <property type="entry name" value="SDR_c"/>
    <property type="match status" value="1"/>
</dbReference>
<comment type="similarity">
    <text evidence="1">Belongs to the short-chain dehydrogenases/reductases (SDR) family.</text>
</comment>
<dbReference type="SUPFAM" id="SSF51735">
    <property type="entry name" value="NAD(P)-binding Rossmann-fold domains"/>
    <property type="match status" value="1"/>
</dbReference>
<proteinExistence type="inferred from homology"/>
<dbReference type="AlphaFoldDB" id="A0A1F6CDQ8"/>
<name>A0A1F6CDQ8_HANXR</name>
<dbReference type="NCBIfam" id="NF005559">
    <property type="entry name" value="PRK07231.1"/>
    <property type="match status" value="1"/>
</dbReference>
<dbReference type="FunFam" id="3.40.50.720:FF:000084">
    <property type="entry name" value="Short-chain dehydrogenase reductase"/>
    <property type="match status" value="1"/>
</dbReference>
<dbReference type="PRINTS" id="PR00081">
    <property type="entry name" value="GDHRDH"/>
</dbReference>
<protein>
    <submittedName>
        <fullName evidence="2">Short-chain dehydrogenase</fullName>
    </submittedName>
</protein>
<accession>A0A1F6CDQ8</accession>
<reference evidence="2 3" key="1">
    <citation type="journal article" date="2016" name="Nat. Commun.">
        <title>Thousands of microbial genomes shed light on interconnected biogeochemical processes in an aquifer system.</title>
        <authorList>
            <person name="Anantharaman K."/>
            <person name="Brown C.T."/>
            <person name="Hug L.A."/>
            <person name="Sharon I."/>
            <person name="Castelle C.J."/>
            <person name="Probst A.J."/>
            <person name="Thomas B.C."/>
            <person name="Singh A."/>
            <person name="Wilkins M.J."/>
            <person name="Karaoz U."/>
            <person name="Brodie E.L."/>
            <person name="Williams K.H."/>
            <person name="Hubbard S.S."/>
            <person name="Banfield J.F."/>
        </authorList>
    </citation>
    <scope>NUCLEOTIDE SEQUENCE [LARGE SCALE GENOMIC DNA]</scope>
    <source>
        <strain evidence="3">RIFCSPLOWO2_12_FULL_64_10</strain>
    </source>
</reference>
<evidence type="ECO:0000313" key="2">
    <source>
        <dbReference type="EMBL" id="OGG47151.1"/>
    </source>
</evidence>
<sequence>MQIDLKDRVAIVTGGAHGIGRAIVQALADNGARVVIVDIDGEAGAKAAREVIQGGGTCLALSSDVSSFTHMELVAGQVEGRLGRVDILVNNAGINTTGGRVPIHEYPVEDWNRILRVDLTGVFAASRAVIPLMLKSGGGRIVNISSIAGLVPLRLQSAFIAAKAGVANLTRSMALELGPQGILVNAVAPGSTLTRGTEALFYGPDGSYTEKAASLLSHIPLGRPGRPEEIASAVLFLVSPEASYVNGAILVVDGGWTAGYAREW</sequence>
<gene>
    <name evidence="2" type="ORF">A3F84_19025</name>
</gene>
<dbReference type="Proteomes" id="UP000178606">
    <property type="component" value="Unassembled WGS sequence"/>
</dbReference>
<dbReference type="Pfam" id="PF13561">
    <property type="entry name" value="adh_short_C2"/>
    <property type="match status" value="1"/>
</dbReference>
<comment type="caution">
    <text evidence="2">The sequence shown here is derived from an EMBL/GenBank/DDBJ whole genome shotgun (WGS) entry which is preliminary data.</text>
</comment>
<organism evidence="2 3">
    <name type="scientific">Handelsmanbacteria sp. (strain RIFCSPLOWO2_12_FULL_64_10)</name>
    <dbReference type="NCBI Taxonomy" id="1817868"/>
    <lineage>
        <taxon>Bacteria</taxon>
        <taxon>Candidatus Handelsmaniibacteriota</taxon>
    </lineage>
</organism>